<dbReference type="OrthoDB" id="124789at2759"/>
<accession>A0A6G0TJR9</accession>
<organism evidence="2 3">
    <name type="scientific">Aphis glycines</name>
    <name type="common">Soybean aphid</name>
    <dbReference type="NCBI Taxonomy" id="307491"/>
    <lineage>
        <taxon>Eukaryota</taxon>
        <taxon>Metazoa</taxon>
        <taxon>Ecdysozoa</taxon>
        <taxon>Arthropoda</taxon>
        <taxon>Hexapoda</taxon>
        <taxon>Insecta</taxon>
        <taxon>Pterygota</taxon>
        <taxon>Neoptera</taxon>
        <taxon>Paraneoptera</taxon>
        <taxon>Hemiptera</taxon>
        <taxon>Sternorrhyncha</taxon>
        <taxon>Aphidomorpha</taxon>
        <taxon>Aphidoidea</taxon>
        <taxon>Aphididae</taxon>
        <taxon>Aphidini</taxon>
        <taxon>Aphis</taxon>
        <taxon>Aphis</taxon>
    </lineage>
</organism>
<dbReference type="InterPro" id="IPR052579">
    <property type="entry name" value="Zinc_finger_SWIM"/>
</dbReference>
<dbReference type="PANTHER" id="PTHR31569">
    <property type="entry name" value="SWIM-TYPE DOMAIN-CONTAINING PROTEIN"/>
    <property type="match status" value="1"/>
</dbReference>
<name>A0A6G0TJR9_APHGL</name>
<dbReference type="Proteomes" id="UP000475862">
    <property type="component" value="Unassembled WGS sequence"/>
</dbReference>
<comment type="caution">
    <text evidence="2">The sequence shown here is derived from an EMBL/GenBank/DDBJ whole genome shotgun (WGS) entry which is preliminary data.</text>
</comment>
<proteinExistence type="predicted"/>
<gene>
    <name evidence="2" type="ORF">AGLY_008718</name>
</gene>
<protein>
    <recommendedName>
        <fullName evidence="1">ZSWIM1/3 RNaseH-like domain-containing protein</fullName>
    </recommendedName>
</protein>
<dbReference type="AlphaFoldDB" id="A0A6G0TJR9"/>
<evidence type="ECO:0000313" key="3">
    <source>
        <dbReference type="Proteomes" id="UP000475862"/>
    </source>
</evidence>
<sequence length="345" mass="39303">MLSYYSIDMYKCTIELLVHNDGTLLGIFLQDSRMKIEFEHFPDMVCADATYKLVDLKIPLYVLLVEDGNGQSEVAALGLLVNEEKETLAWFFKKFKELNPASISQKYMQIYTDFINSELTPHQVVTYFNKNWHNIREQWVTGLTGESGNFLNSTNNRLESFNSKLKLTDSNIEIEIQRQKKGQKMLKAPEKYRKASIQTAKLAELLSEVSQFNFERRICQLQQIVNLWSKTKDFLIKEIRLDNSAENINDIETVETEHIMEQIVETECAISAENVNDIKTDKTVCVMDQAMEIDATPSLETGCDIVLSDVKLPKKVKCPGRPKGAALTSIGLPKKRAVSKPIAFA</sequence>
<dbReference type="InterPro" id="IPR048324">
    <property type="entry name" value="ZSWIM1-3_RNaseH-like"/>
</dbReference>
<keyword evidence="3" id="KW-1185">Reference proteome</keyword>
<dbReference type="Pfam" id="PF21056">
    <property type="entry name" value="ZSWIM1-3_RNaseH-like"/>
    <property type="match status" value="1"/>
</dbReference>
<dbReference type="PANTHER" id="PTHR31569:SF4">
    <property type="entry name" value="SWIM-TYPE DOMAIN-CONTAINING PROTEIN"/>
    <property type="match status" value="1"/>
</dbReference>
<dbReference type="EMBL" id="VYZN01000030">
    <property type="protein sequence ID" value="KAE9533982.1"/>
    <property type="molecule type" value="Genomic_DNA"/>
</dbReference>
<evidence type="ECO:0000259" key="1">
    <source>
        <dbReference type="Pfam" id="PF21056"/>
    </source>
</evidence>
<feature type="domain" description="ZSWIM1/3 RNaseH-like" evidence="1">
    <location>
        <begin position="13"/>
        <end position="113"/>
    </location>
</feature>
<reference evidence="2 3" key="1">
    <citation type="submission" date="2019-08" db="EMBL/GenBank/DDBJ databases">
        <title>The genome of the soybean aphid Biotype 1, its phylome, world population structure and adaptation to the North American continent.</title>
        <authorList>
            <person name="Giordano R."/>
            <person name="Donthu R.K."/>
            <person name="Hernandez A.G."/>
            <person name="Wright C.L."/>
            <person name="Zimin A.V."/>
        </authorList>
    </citation>
    <scope>NUCLEOTIDE SEQUENCE [LARGE SCALE GENOMIC DNA]</scope>
    <source>
        <tissue evidence="2">Whole aphids</tissue>
    </source>
</reference>
<evidence type="ECO:0000313" key="2">
    <source>
        <dbReference type="EMBL" id="KAE9533982.1"/>
    </source>
</evidence>